<dbReference type="OrthoDB" id="1070261at2"/>
<protein>
    <recommendedName>
        <fullName evidence="3">Protein phosphatase 2C-like protein</fullName>
    </recommendedName>
</protein>
<dbReference type="SUPFAM" id="SSF81606">
    <property type="entry name" value="PP2C-like"/>
    <property type="match status" value="1"/>
</dbReference>
<dbReference type="AlphaFoldDB" id="A0A2T0TER5"/>
<dbReference type="Proteomes" id="UP000238375">
    <property type="component" value="Unassembled WGS sequence"/>
</dbReference>
<organism evidence="1 2">
    <name type="scientific">Spirosoma oryzae</name>
    <dbReference type="NCBI Taxonomy" id="1469603"/>
    <lineage>
        <taxon>Bacteria</taxon>
        <taxon>Pseudomonadati</taxon>
        <taxon>Bacteroidota</taxon>
        <taxon>Cytophagia</taxon>
        <taxon>Cytophagales</taxon>
        <taxon>Cytophagaceae</taxon>
        <taxon>Spirosoma</taxon>
    </lineage>
</organism>
<dbReference type="Gene3D" id="3.60.40.10">
    <property type="entry name" value="PPM-type phosphatase domain"/>
    <property type="match status" value="1"/>
</dbReference>
<gene>
    <name evidence="1" type="ORF">CLV58_103126</name>
</gene>
<accession>A0A2T0TER5</accession>
<comment type="caution">
    <text evidence="1">The sequence shown here is derived from an EMBL/GenBank/DDBJ whole genome shotgun (WGS) entry which is preliminary data.</text>
</comment>
<dbReference type="RefSeq" id="WP_106136582.1">
    <property type="nucleotide sequence ID" value="NZ_PVTE01000003.1"/>
</dbReference>
<sequence>MTSYGQSVGKEAPLYADNEDAAHANDLAGVWAVADGAGGTGIFVGEWAQHLTQGIPAQPFADLNKLSNWLDGHWMPFFDRYRPRAEADPFINHKFMYEGSGATLATLHRQGDRLHWFVYGDAVTVRYQPTTDRLVAANPDLRQFESAPYLLNWLDFPKADGMQSGVWSHQPGQQYALFTDTLGQYVLMAHAALSGDTPSLAALAQKPTALGQRAQTHLTHWAGKAGRFSELVWNPLRDALTSAATFLTYTQQLRRQQLLGIDDYTCLLIDA</sequence>
<proteinExistence type="predicted"/>
<evidence type="ECO:0000313" key="2">
    <source>
        <dbReference type="Proteomes" id="UP000238375"/>
    </source>
</evidence>
<dbReference type="InterPro" id="IPR036457">
    <property type="entry name" value="PPM-type-like_dom_sf"/>
</dbReference>
<dbReference type="EMBL" id="PVTE01000003">
    <property type="protein sequence ID" value="PRY44157.1"/>
    <property type="molecule type" value="Genomic_DNA"/>
</dbReference>
<evidence type="ECO:0000313" key="1">
    <source>
        <dbReference type="EMBL" id="PRY44157.1"/>
    </source>
</evidence>
<evidence type="ECO:0008006" key="3">
    <source>
        <dbReference type="Google" id="ProtNLM"/>
    </source>
</evidence>
<keyword evidence="2" id="KW-1185">Reference proteome</keyword>
<name>A0A2T0TER5_9BACT</name>
<reference evidence="1 2" key="1">
    <citation type="submission" date="2018-03" db="EMBL/GenBank/DDBJ databases">
        <title>Genomic Encyclopedia of Archaeal and Bacterial Type Strains, Phase II (KMG-II): from individual species to whole genera.</title>
        <authorList>
            <person name="Goeker M."/>
        </authorList>
    </citation>
    <scope>NUCLEOTIDE SEQUENCE [LARGE SCALE GENOMIC DNA]</scope>
    <source>
        <strain evidence="1 2">DSM 28354</strain>
    </source>
</reference>